<keyword evidence="3" id="KW-0813">Transport</keyword>
<feature type="compositionally biased region" description="Pro residues" evidence="10">
    <location>
        <begin position="103"/>
        <end position="126"/>
    </location>
</feature>
<dbReference type="NCBIfam" id="TIGR01352">
    <property type="entry name" value="tonB_Cterm"/>
    <property type="match status" value="1"/>
</dbReference>
<evidence type="ECO:0000256" key="6">
    <source>
        <dbReference type="ARBA" id="ARBA00022692"/>
    </source>
</evidence>
<dbReference type="PROSITE" id="PS52015">
    <property type="entry name" value="TONB_CTD"/>
    <property type="match status" value="1"/>
</dbReference>
<evidence type="ECO:0000313" key="14">
    <source>
        <dbReference type="EMBL" id="RSV00934.1"/>
    </source>
</evidence>
<dbReference type="Proteomes" id="UP000185161">
    <property type="component" value="Chromosome"/>
</dbReference>
<dbReference type="EMBL" id="CP018820">
    <property type="protein sequence ID" value="APR52301.1"/>
    <property type="molecule type" value="Genomic_DNA"/>
</dbReference>
<dbReference type="PANTHER" id="PTHR33446:SF2">
    <property type="entry name" value="PROTEIN TONB"/>
    <property type="match status" value="1"/>
</dbReference>
<dbReference type="InterPro" id="IPR006260">
    <property type="entry name" value="TonB/TolA_C"/>
</dbReference>
<feature type="region of interest" description="Disordered" evidence="10">
    <location>
        <begin position="50"/>
        <end position="154"/>
    </location>
</feature>
<evidence type="ECO:0000256" key="11">
    <source>
        <dbReference type="SAM" id="Phobius"/>
    </source>
</evidence>
<evidence type="ECO:0000256" key="3">
    <source>
        <dbReference type="ARBA" id="ARBA00022448"/>
    </source>
</evidence>
<accession>A0A1L6J8K4</accession>
<dbReference type="EMBL" id="QQWO01000014">
    <property type="protein sequence ID" value="RSV00934.1"/>
    <property type="molecule type" value="Genomic_DNA"/>
</dbReference>
<dbReference type="KEGG" id="skr:BRX40_07550"/>
<comment type="similarity">
    <text evidence="2">Belongs to the TonB family.</text>
</comment>
<dbReference type="GeneID" id="44132407"/>
<evidence type="ECO:0000256" key="2">
    <source>
        <dbReference type="ARBA" id="ARBA00006555"/>
    </source>
</evidence>
<keyword evidence="6 11" id="KW-0812">Transmembrane</keyword>
<feature type="compositionally biased region" description="Low complexity" evidence="10">
    <location>
        <begin position="78"/>
        <end position="88"/>
    </location>
</feature>
<dbReference type="InterPro" id="IPR051045">
    <property type="entry name" value="TonB-dependent_transducer"/>
</dbReference>
<dbReference type="GO" id="GO:0031992">
    <property type="term" value="F:energy transducer activity"/>
    <property type="evidence" value="ECO:0007669"/>
    <property type="project" value="TreeGrafter"/>
</dbReference>
<dbReference type="Proteomes" id="UP000286681">
    <property type="component" value="Unassembled WGS sequence"/>
</dbReference>
<evidence type="ECO:0000313" key="13">
    <source>
        <dbReference type="EMBL" id="APR52301.1"/>
    </source>
</evidence>
<evidence type="ECO:0000256" key="1">
    <source>
        <dbReference type="ARBA" id="ARBA00004383"/>
    </source>
</evidence>
<dbReference type="GO" id="GO:0098797">
    <property type="term" value="C:plasma membrane protein complex"/>
    <property type="evidence" value="ECO:0007669"/>
    <property type="project" value="TreeGrafter"/>
</dbReference>
<dbReference type="GO" id="GO:0015031">
    <property type="term" value="P:protein transport"/>
    <property type="evidence" value="ECO:0007669"/>
    <property type="project" value="UniProtKB-KW"/>
</dbReference>
<dbReference type="STRING" id="93064.BRX40_07550"/>
<dbReference type="Pfam" id="PF03544">
    <property type="entry name" value="TonB_C"/>
    <property type="match status" value="1"/>
</dbReference>
<evidence type="ECO:0000256" key="8">
    <source>
        <dbReference type="ARBA" id="ARBA00022989"/>
    </source>
</evidence>
<dbReference type="Gene3D" id="3.30.1150.10">
    <property type="match status" value="1"/>
</dbReference>
<dbReference type="OrthoDB" id="7585155at2"/>
<dbReference type="EMBL" id="QQYZ01000016">
    <property type="protein sequence ID" value="RSY80595.1"/>
    <property type="molecule type" value="Genomic_DNA"/>
</dbReference>
<evidence type="ECO:0000256" key="9">
    <source>
        <dbReference type="ARBA" id="ARBA00023136"/>
    </source>
</evidence>
<evidence type="ECO:0000256" key="7">
    <source>
        <dbReference type="ARBA" id="ARBA00022927"/>
    </source>
</evidence>
<reference evidence="13" key="1">
    <citation type="submission" date="2016-12" db="EMBL/GenBank/DDBJ databases">
        <title>Whole genome sequencing of Sphingomonas koreensis.</title>
        <authorList>
            <person name="Conlan S."/>
            <person name="Thomas P.J."/>
            <person name="Mullikin J."/>
            <person name="Palmore T.N."/>
            <person name="Frank K.M."/>
            <person name="Segre J.A."/>
        </authorList>
    </citation>
    <scope>NUCLEOTIDE SEQUENCE</scope>
    <source>
        <strain evidence="13">ABOJV</strain>
    </source>
</reference>
<evidence type="ECO:0000313" key="16">
    <source>
        <dbReference type="Proteomes" id="UP000185161"/>
    </source>
</evidence>
<gene>
    <name evidence="13" type="ORF">BRX40_07550</name>
    <name evidence="14" type="ORF">CA257_15980</name>
    <name evidence="15" type="ORF">DAH66_15590</name>
</gene>
<sequence>MAYADRDVGGSRVVASVIVAIILAALGYVFVTGLAYKFVKEKVEKMDVFDIEEPPPPPEEVPPPPPPPDTPVPPPPTTVVVPPSVVPVQSQAPQIATTTVIPPSQPPTPPAPPAPPAPPPPPPPPAISKAAAAKGNPGSWVTNDDYPPSALRAGEQGSVGISFNVNAQGRIEACSVTSSSGSSALDQATCRLVERRGRYSPALDAAGNPTNGGRKSLRFRWQIQE</sequence>
<dbReference type="Proteomes" id="UP000287746">
    <property type="component" value="Unassembled WGS sequence"/>
</dbReference>
<reference evidence="17 18" key="3">
    <citation type="submission" date="2018-07" db="EMBL/GenBank/DDBJ databases">
        <title>Genomic and Epidemiologic Investigation of an Indolent Hospital Outbreak.</title>
        <authorList>
            <person name="Johnson R.C."/>
            <person name="Deming C."/>
            <person name="Conlan S."/>
            <person name="Zellmer C.J."/>
            <person name="Michelin A.V."/>
            <person name="Lee-Lin S."/>
            <person name="Thomas P.J."/>
            <person name="Park M."/>
            <person name="Weingarten R.A."/>
            <person name="Less J."/>
            <person name="Dekker J.P."/>
            <person name="Frank K.M."/>
            <person name="Musser K.A."/>
            <person name="Mcquiston J.R."/>
            <person name="Henderson D.K."/>
            <person name="Lau A.F."/>
            <person name="Palmore T.N."/>
            <person name="Segre J.A."/>
        </authorList>
    </citation>
    <scope>NUCLEOTIDE SEQUENCE [LARGE SCALE GENOMIC DNA]</scope>
    <source>
        <strain evidence="15 18">SK-CDC1_0717</strain>
        <strain evidence="14 17">SK-NIH.Env10_0317</strain>
    </source>
</reference>
<keyword evidence="4" id="KW-1003">Cell membrane</keyword>
<reference evidence="16" key="2">
    <citation type="submission" date="2016-12" db="EMBL/GenBank/DDBJ databases">
        <title>Whole genome sequencing of Sphingomonas sp. ABOJV.</title>
        <authorList>
            <person name="Conlan S."/>
            <person name="Thomas P.J."/>
            <person name="Mullikin J."/>
            <person name="Palmore T.N."/>
            <person name="Frank K.M."/>
            <person name="Segre J.A."/>
        </authorList>
    </citation>
    <scope>NUCLEOTIDE SEQUENCE [LARGE SCALE GENOMIC DNA]</scope>
    <source>
        <strain evidence="16">ABOJV</strain>
    </source>
</reference>
<keyword evidence="5" id="KW-0997">Cell inner membrane</keyword>
<dbReference type="AlphaFoldDB" id="A0A1L6J8K4"/>
<evidence type="ECO:0000256" key="5">
    <source>
        <dbReference type="ARBA" id="ARBA00022519"/>
    </source>
</evidence>
<comment type="subcellular location">
    <subcellularLocation>
        <location evidence="1">Cell inner membrane</location>
        <topology evidence="1">Single-pass membrane protein</topology>
        <orientation evidence="1">Periplasmic side</orientation>
    </subcellularLocation>
</comment>
<dbReference type="SUPFAM" id="SSF74653">
    <property type="entry name" value="TolA/TonB C-terminal domain"/>
    <property type="match status" value="1"/>
</dbReference>
<evidence type="ECO:0000313" key="15">
    <source>
        <dbReference type="EMBL" id="RSY80595.1"/>
    </source>
</evidence>
<name>A0A1L6J8K4_9SPHN</name>
<keyword evidence="8 11" id="KW-1133">Transmembrane helix</keyword>
<dbReference type="GO" id="GO:0055085">
    <property type="term" value="P:transmembrane transport"/>
    <property type="evidence" value="ECO:0007669"/>
    <property type="project" value="InterPro"/>
</dbReference>
<evidence type="ECO:0000313" key="17">
    <source>
        <dbReference type="Proteomes" id="UP000286681"/>
    </source>
</evidence>
<keyword evidence="7" id="KW-0653">Protein transport</keyword>
<evidence type="ECO:0000259" key="12">
    <source>
        <dbReference type="PROSITE" id="PS52015"/>
    </source>
</evidence>
<feature type="compositionally biased region" description="Polar residues" evidence="10">
    <location>
        <begin position="89"/>
        <end position="101"/>
    </location>
</feature>
<dbReference type="PANTHER" id="PTHR33446">
    <property type="entry name" value="PROTEIN TONB-RELATED"/>
    <property type="match status" value="1"/>
</dbReference>
<keyword evidence="9 11" id="KW-0472">Membrane</keyword>
<proteinExistence type="inferred from homology"/>
<feature type="compositionally biased region" description="Pro residues" evidence="10">
    <location>
        <begin position="54"/>
        <end position="77"/>
    </location>
</feature>
<feature type="transmembrane region" description="Helical" evidence="11">
    <location>
        <begin position="13"/>
        <end position="36"/>
    </location>
</feature>
<dbReference type="InterPro" id="IPR037682">
    <property type="entry name" value="TonB_C"/>
</dbReference>
<keyword evidence="16" id="KW-1185">Reference proteome</keyword>
<evidence type="ECO:0000256" key="4">
    <source>
        <dbReference type="ARBA" id="ARBA00022475"/>
    </source>
</evidence>
<evidence type="ECO:0000256" key="10">
    <source>
        <dbReference type="SAM" id="MobiDB-lite"/>
    </source>
</evidence>
<organism evidence="13 16">
    <name type="scientific">Sphingomonas koreensis</name>
    <dbReference type="NCBI Taxonomy" id="93064"/>
    <lineage>
        <taxon>Bacteria</taxon>
        <taxon>Pseudomonadati</taxon>
        <taxon>Pseudomonadota</taxon>
        <taxon>Alphaproteobacteria</taxon>
        <taxon>Sphingomonadales</taxon>
        <taxon>Sphingomonadaceae</taxon>
        <taxon>Sphingomonas</taxon>
    </lineage>
</organism>
<protein>
    <submittedName>
        <fullName evidence="13">Energy transducer TonB</fullName>
    </submittedName>
    <submittedName>
        <fullName evidence="14">TonB family protein</fullName>
    </submittedName>
</protein>
<evidence type="ECO:0000313" key="18">
    <source>
        <dbReference type="Proteomes" id="UP000287746"/>
    </source>
</evidence>
<feature type="domain" description="TonB C-terminal" evidence="12">
    <location>
        <begin position="131"/>
        <end position="225"/>
    </location>
</feature>
<dbReference type="RefSeq" id="WP_075151187.1">
    <property type="nucleotide sequence ID" value="NZ_CP018820.1"/>
</dbReference>